<name>A0AAE3KN51_9CYAN</name>
<dbReference type="Proteomes" id="UP001204953">
    <property type="component" value="Unassembled WGS sequence"/>
</dbReference>
<accession>A0AAE3KN51</accession>
<proteinExistence type="predicted"/>
<sequence>MIINWKDITGNLTELGTIAVDWVTDTASDVTDKIIDKLSQGAGIARGILEKFRQTIEDYLRDTIFYSESQSDEGESKERVDDAIEELLEGATLENDSSKSKIYSKSGGEEEANRDFDELTGKLGATVKDRGGGTRTAELPDRSTTVIHSKSREDLPTIQIDRPGVRRHIKIRYR</sequence>
<comment type="caution">
    <text evidence="2">The sequence shown here is derived from an EMBL/GenBank/DDBJ whole genome shotgun (WGS) entry which is preliminary data.</text>
</comment>
<gene>
    <name evidence="2" type="ORF">NJ959_13495</name>
</gene>
<feature type="region of interest" description="Disordered" evidence="1">
    <location>
        <begin position="95"/>
        <end position="154"/>
    </location>
</feature>
<keyword evidence="3" id="KW-1185">Reference proteome</keyword>
<protein>
    <submittedName>
        <fullName evidence="2">Uncharacterized protein</fullName>
    </submittedName>
</protein>
<dbReference type="RefSeq" id="WP_254012252.1">
    <property type="nucleotide sequence ID" value="NZ_JAMZMM010000118.1"/>
</dbReference>
<dbReference type="AlphaFoldDB" id="A0AAE3KN51"/>
<organism evidence="2 3">
    <name type="scientific">Limnofasciculus baicalensis BBK-W-15</name>
    <dbReference type="NCBI Taxonomy" id="2699891"/>
    <lineage>
        <taxon>Bacteria</taxon>
        <taxon>Bacillati</taxon>
        <taxon>Cyanobacteriota</taxon>
        <taxon>Cyanophyceae</taxon>
        <taxon>Coleofasciculales</taxon>
        <taxon>Coleofasciculaceae</taxon>
        <taxon>Limnofasciculus</taxon>
        <taxon>Limnofasciculus baicalensis</taxon>
    </lineage>
</organism>
<feature type="compositionally biased region" description="Basic and acidic residues" evidence="1">
    <location>
        <begin position="107"/>
        <end position="120"/>
    </location>
</feature>
<evidence type="ECO:0000313" key="3">
    <source>
        <dbReference type="Proteomes" id="UP001204953"/>
    </source>
</evidence>
<evidence type="ECO:0000313" key="2">
    <source>
        <dbReference type="EMBL" id="MCP2729466.1"/>
    </source>
</evidence>
<dbReference type="EMBL" id="JAMZMM010000118">
    <property type="protein sequence ID" value="MCP2729466.1"/>
    <property type="molecule type" value="Genomic_DNA"/>
</dbReference>
<reference evidence="2" key="1">
    <citation type="submission" date="2022-06" db="EMBL/GenBank/DDBJ databases">
        <title>New cyanobacteria of genus Symplocastrum in benthos of Lake Baikal.</title>
        <authorList>
            <person name="Sorokovikova E."/>
            <person name="Tikhonova I."/>
            <person name="Krasnopeev A."/>
            <person name="Evseev P."/>
            <person name="Gladkikh A."/>
            <person name="Belykh O."/>
        </authorList>
    </citation>
    <scope>NUCLEOTIDE SEQUENCE</scope>
    <source>
        <strain evidence="2">BBK-W-15</strain>
    </source>
</reference>
<evidence type="ECO:0000256" key="1">
    <source>
        <dbReference type="SAM" id="MobiDB-lite"/>
    </source>
</evidence>